<comment type="caution">
    <text evidence="8">The sequence shown here is derived from an EMBL/GenBank/DDBJ whole genome shotgun (WGS) entry which is preliminary data.</text>
</comment>
<evidence type="ECO:0000256" key="6">
    <source>
        <dbReference type="SAM" id="Phobius"/>
    </source>
</evidence>
<feature type="transmembrane region" description="Helical" evidence="6">
    <location>
        <begin position="33"/>
        <end position="53"/>
    </location>
</feature>
<dbReference type="EMBL" id="CAXKWB010008715">
    <property type="protein sequence ID" value="CAL4092075.1"/>
    <property type="molecule type" value="Genomic_DNA"/>
</dbReference>
<evidence type="ECO:0000313" key="9">
    <source>
        <dbReference type="Proteomes" id="UP001497623"/>
    </source>
</evidence>
<evidence type="ECO:0000256" key="5">
    <source>
        <dbReference type="PROSITE-ProRule" id="PRU00581"/>
    </source>
</evidence>
<organism evidence="8 9">
    <name type="scientific">Meganyctiphanes norvegica</name>
    <name type="common">Northern krill</name>
    <name type="synonym">Thysanopoda norvegica</name>
    <dbReference type="NCBI Taxonomy" id="48144"/>
    <lineage>
        <taxon>Eukaryota</taxon>
        <taxon>Metazoa</taxon>
        <taxon>Ecdysozoa</taxon>
        <taxon>Arthropoda</taxon>
        <taxon>Crustacea</taxon>
        <taxon>Multicrustacea</taxon>
        <taxon>Malacostraca</taxon>
        <taxon>Eumalacostraca</taxon>
        <taxon>Eucarida</taxon>
        <taxon>Euphausiacea</taxon>
        <taxon>Euphausiidae</taxon>
        <taxon>Meganyctiphanes</taxon>
    </lineage>
</organism>
<evidence type="ECO:0000256" key="1">
    <source>
        <dbReference type="ARBA" id="ARBA00004141"/>
    </source>
</evidence>
<dbReference type="PANTHER" id="PTHR22776">
    <property type="entry name" value="MARVEL-CONTAINING POTENTIAL LIPID RAFT-ASSOCIATED PROTEIN"/>
    <property type="match status" value="1"/>
</dbReference>
<feature type="non-terminal residue" evidence="8">
    <location>
        <position position="176"/>
    </location>
</feature>
<feature type="transmembrane region" description="Helical" evidence="6">
    <location>
        <begin position="73"/>
        <end position="98"/>
    </location>
</feature>
<dbReference type="InterPro" id="IPR050578">
    <property type="entry name" value="MARVEL-CKLF_proteins"/>
</dbReference>
<comment type="subcellular location">
    <subcellularLocation>
        <location evidence="1">Membrane</location>
        <topology evidence="1">Multi-pass membrane protein</topology>
    </subcellularLocation>
</comment>
<sequence length="176" mass="19949">MSDFPATHTTSTAPVPPNETKIYVNKAYIRTHFGLLKMAHLAICIVTFICVMCSRNNRTNAANWMSFVTMGGFWTSAVLLFLHVINVVAYLTIIPWMLLEFGYTIVWTFFYFVAGCVAGDFARKYIINLFKPAIFINFHCLKGIYFRHLTLCWHYSASAFIITISFKSNAGTITAA</sequence>
<evidence type="ECO:0000256" key="4">
    <source>
        <dbReference type="ARBA" id="ARBA00023136"/>
    </source>
</evidence>
<proteinExistence type="predicted"/>
<feature type="domain" description="MARVEL" evidence="7">
    <location>
        <begin position="28"/>
        <end position="176"/>
    </location>
</feature>
<keyword evidence="3 6" id="KW-1133">Transmembrane helix</keyword>
<reference evidence="8 9" key="1">
    <citation type="submission" date="2024-05" db="EMBL/GenBank/DDBJ databases">
        <authorList>
            <person name="Wallberg A."/>
        </authorList>
    </citation>
    <scope>NUCLEOTIDE SEQUENCE [LARGE SCALE GENOMIC DNA]</scope>
</reference>
<dbReference type="Pfam" id="PF01284">
    <property type="entry name" value="MARVEL"/>
    <property type="match status" value="1"/>
</dbReference>
<dbReference type="PANTHER" id="PTHR22776:SF49">
    <property type="entry name" value="MARVEL DOMAIN-CONTAINING PROTEIN"/>
    <property type="match status" value="1"/>
</dbReference>
<dbReference type="InterPro" id="IPR008253">
    <property type="entry name" value="Marvel"/>
</dbReference>
<dbReference type="Proteomes" id="UP001497623">
    <property type="component" value="Unassembled WGS sequence"/>
</dbReference>
<evidence type="ECO:0000256" key="3">
    <source>
        <dbReference type="ARBA" id="ARBA00022989"/>
    </source>
</evidence>
<dbReference type="AlphaFoldDB" id="A0AAV2QP49"/>
<keyword evidence="4 5" id="KW-0472">Membrane</keyword>
<gene>
    <name evidence="8" type="ORF">MNOR_LOCUS14513</name>
</gene>
<keyword evidence="2 5" id="KW-0812">Transmembrane</keyword>
<dbReference type="PROSITE" id="PS51225">
    <property type="entry name" value="MARVEL"/>
    <property type="match status" value="1"/>
</dbReference>
<keyword evidence="9" id="KW-1185">Reference proteome</keyword>
<name>A0AAV2QP49_MEGNR</name>
<evidence type="ECO:0000256" key="2">
    <source>
        <dbReference type="ARBA" id="ARBA00022692"/>
    </source>
</evidence>
<dbReference type="GO" id="GO:0016020">
    <property type="term" value="C:membrane"/>
    <property type="evidence" value="ECO:0007669"/>
    <property type="project" value="UniProtKB-SubCell"/>
</dbReference>
<evidence type="ECO:0000313" key="8">
    <source>
        <dbReference type="EMBL" id="CAL4092075.1"/>
    </source>
</evidence>
<feature type="transmembrane region" description="Helical" evidence="6">
    <location>
        <begin position="104"/>
        <end position="122"/>
    </location>
</feature>
<protein>
    <recommendedName>
        <fullName evidence="7">MARVEL domain-containing protein</fullName>
    </recommendedName>
</protein>
<evidence type="ECO:0000259" key="7">
    <source>
        <dbReference type="PROSITE" id="PS51225"/>
    </source>
</evidence>
<accession>A0AAV2QP49</accession>